<proteinExistence type="predicted"/>
<feature type="domain" description="SMODS and SLOG-associating 2TM effector" evidence="2">
    <location>
        <begin position="167"/>
        <end position="289"/>
    </location>
</feature>
<keyword evidence="1" id="KW-0472">Membrane</keyword>
<protein>
    <submittedName>
        <fullName evidence="4">DUF4231 domain-containing protein</fullName>
    </submittedName>
</protein>
<gene>
    <name evidence="4" type="ORF">GFH32_09200</name>
</gene>
<accession>A0A5Q0QGS3</accession>
<evidence type="ECO:0000256" key="1">
    <source>
        <dbReference type="SAM" id="Phobius"/>
    </source>
</evidence>
<feature type="transmembrane region" description="Helical" evidence="1">
    <location>
        <begin position="28"/>
        <end position="48"/>
    </location>
</feature>
<keyword evidence="1" id="KW-1133">Transmembrane helix</keyword>
<evidence type="ECO:0000313" key="5">
    <source>
        <dbReference type="Proteomes" id="UP000326921"/>
    </source>
</evidence>
<dbReference type="Pfam" id="PF18181">
    <property type="entry name" value="SLATT_1"/>
    <property type="match status" value="1"/>
</dbReference>
<feature type="transmembrane region" description="Helical" evidence="1">
    <location>
        <begin position="193"/>
        <end position="213"/>
    </location>
</feature>
<evidence type="ECO:0000259" key="2">
    <source>
        <dbReference type="Pfam" id="PF18181"/>
    </source>
</evidence>
<name>A0A5Q0QGS3_9SPHI</name>
<keyword evidence="5" id="KW-1185">Reference proteome</keyword>
<dbReference type="InterPro" id="IPR041116">
    <property type="entry name" value="SLATT_3"/>
</dbReference>
<reference evidence="4 5" key="1">
    <citation type="submission" date="2019-10" db="EMBL/GenBank/DDBJ databases">
        <authorList>
            <person name="Dong K."/>
        </authorList>
    </citation>
    <scope>NUCLEOTIDE SEQUENCE [LARGE SCALE GENOMIC DNA]</scope>
    <source>
        <strain evidence="5">dk4302</strain>
    </source>
</reference>
<organism evidence="4 5">
    <name type="scientific">Sphingobacterium zhuxiongii</name>
    <dbReference type="NCBI Taxonomy" id="2662364"/>
    <lineage>
        <taxon>Bacteria</taxon>
        <taxon>Pseudomonadati</taxon>
        <taxon>Bacteroidota</taxon>
        <taxon>Sphingobacteriia</taxon>
        <taxon>Sphingobacteriales</taxon>
        <taxon>Sphingobacteriaceae</taxon>
        <taxon>Sphingobacterium</taxon>
    </lineage>
</organism>
<dbReference type="AlphaFoldDB" id="A0A5Q0QGS3"/>
<dbReference type="InterPro" id="IPR040884">
    <property type="entry name" value="SLATT_1"/>
</dbReference>
<sequence length="295" mass="34953">MINNSDFPNYFIAGDNASLLAQKNYVGFVRWDLILMCISSVLVIYNYSSVDTKRGIYIVSGLILFVAFVLSLVIKSKKYEDVWYRGRALAESAKTLTWRFMMKSEYFENSLTKEDVEKRFIDRIKEIREEFKDINSFLKASDIRKETITPKMHEVRDLDLQGRKDFYLRNRIDNQIDWYTSKADTNKTKYERWFWAVIIMQFLAIISIVYLILYPNSDFNLVGIFTTLSASFFSWLQLKKYQENKEAYNTAMSELNLIKNEAKYITEEDAFSKFVLDSENAMSREHTMWLAQKRL</sequence>
<dbReference type="KEGG" id="sphe:GFH32_09200"/>
<dbReference type="EMBL" id="CP045652">
    <property type="protein sequence ID" value="QGA26490.1"/>
    <property type="molecule type" value="Genomic_DNA"/>
</dbReference>
<dbReference type="Proteomes" id="UP000326921">
    <property type="component" value="Chromosome"/>
</dbReference>
<dbReference type="Pfam" id="PF18184">
    <property type="entry name" value="SLATT_3"/>
    <property type="match status" value="1"/>
</dbReference>
<dbReference type="RefSeq" id="WP_153511347.1">
    <property type="nucleotide sequence ID" value="NZ_CP045652.1"/>
</dbReference>
<dbReference type="NCBIfam" id="NF033634">
    <property type="entry name" value="SLATT_1"/>
    <property type="match status" value="1"/>
</dbReference>
<feature type="domain" description="SMODS and SLOG-associating 2TM effector" evidence="3">
    <location>
        <begin position="8"/>
        <end position="164"/>
    </location>
</feature>
<dbReference type="NCBIfam" id="NF033610">
    <property type="entry name" value="SLATT_3"/>
    <property type="match status" value="1"/>
</dbReference>
<feature type="transmembrane region" description="Helical" evidence="1">
    <location>
        <begin position="54"/>
        <end position="74"/>
    </location>
</feature>
<evidence type="ECO:0000313" key="4">
    <source>
        <dbReference type="EMBL" id="QGA26490.1"/>
    </source>
</evidence>
<feature type="transmembrane region" description="Helical" evidence="1">
    <location>
        <begin position="219"/>
        <end position="238"/>
    </location>
</feature>
<evidence type="ECO:0000259" key="3">
    <source>
        <dbReference type="Pfam" id="PF18184"/>
    </source>
</evidence>
<keyword evidence="1" id="KW-0812">Transmembrane</keyword>